<evidence type="ECO:0000313" key="2">
    <source>
        <dbReference type="EMBL" id="AVW93261.1"/>
    </source>
</evidence>
<evidence type="ECO:0000256" key="1">
    <source>
        <dbReference type="SAM" id="MobiDB-lite"/>
    </source>
</evidence>
<reference evidence="2 3" key="1">
    <citation type="submission" date="2018-03" db="EMBL/GenBank/DDBJ databases">
        <title>The Complete Genome of Celeribacter baekdonensis strain LH4, a Thiosulfate-Oxidizing Alphaproteobacterium Isolated from Gulf of Mexico Continental Slope Sediments.</title>
        <authorList>
            <person name="Flood B.E."/>
            <person name="Bailey J.V."/>
            <person name="Leprich D."/>
        </authorList>
    </citation>
    <scope>NUCLEOTIDE SEQUENCE [LARGE SCALE GENOMIC DNA]</scope>
    <source>
        <strain evidence="2 3">LH4</strain>
    </source>
</reference>
<dbReference type="Proteomes" id="UP000241447">
    <property type="component" value="Chromosome"/>
</dbReference>
<dbReference type="AlphaFoldDB" id="A0A2R4M7S8"/>
<evidence type="ECO:0000313" key="3">
    <source>
        <dbReference type="Proteomes" id="UP000241447"/>
    </source>
</evidence>
<organism evidence="2 3">
    <name type="scientific">Celeribacter baekdonensis</name>
    <dbReference type="NCBI Taxonomy" id="875171"/>
    <lineage>
        <taxon>Bacteria</taxon>
        <taxon>Pseudomonadati</taxon>
        <taxon>Pseudomonadota</taxon>
        <taxon>Alphaproteobacteria</taxon>
        <taxon>Rhodobacterales</taxon>
        <taxon>Roseobacteraceae</taxon>
        <taxon>Celeribacter</taxon>
    </lineage>
</organism>
<accession>A0A2R4M7S8</accession>
<dbReference type="KEGG" id="cbak:DA792_21045"/>
<protein>
    <submittedName>
        <fullName evidence="2">Uncharacterized protein</fullName>
    </submittedName>
</protein>
<proteinExistence type="predicted"/>
<dbReference type="RefSeq" id="WP_107722516.1">
    <property type="nucleotide sequence ID" value="NZ_CP028475.1"/>
</dbReference>
<sequence>MPEKKRKSEKISRAEKNAAQVRQEDESCEENGPKTVVNRAKRALQNAMPTVSDYPLCIMILHSSVAKT</sequence>
<dbReference type="EMBL" id="CP028475">
    <property type="protein sequence ID" value="AVW93261.1"/>
    <property type="molecule type" value="Genomic_DNA"/>
</dbReference>
<feature type="region of interest" description="Disordered" evidence="1">
    <location>
        <begin position="1"/>
        <end position="32"/>
    </location>
</feature>
<gene>
    <name evidence="2" type="ORF">DA792_21045</name>
</gene>
<name>A0A2R4M7S8_9RHOB</name>